<dbReference type="EMBL" id="SNRY01001436">
    <property type="protein sequence ID" value="KAA6330955.1"/>
    <property type="molecule type" value="Genomic_DNA"/>
</dbReference>
<evidence type="ECO:0000259" key="2">
    <source>
        <dbReference type="PROSITE" id="PS51192"/>
    </source>
</evidence>
<dbReference type="PANTHER" id="PTHR45766">
    <property type="entry name" value="DNA ANNEALING HELICASE AND ENDONUCLEASE ZRANB3 FAMILY MEMBER"/>
    <property type="match status" value="1"/>
</dbReference>
<gene>
    <name evidence="3" type="ORF">EZS27_020403</name>
</gene>
<organism evidence="3">
    <name type="scientific">termite gut metagenome</name>
    <dbReference type="NCBI Taxonomy" id="433724"/>
    <lineage>
        <taxon>unclassified sequences</taxon>
        <taxon>metagenomes</taxon>
        <taxon>organismal metagenomes</taxon>
    </lineage>
</organism>
<dbReference type="Gene3D" id="3.40.50.10810">
    <property type="entry name" value="Tandem AAA-ATPase domain"/>
    <property type="match status" value="1"/>
</dbReference>
<dbReference type="SUPFAM" id="SSF52540">
    <property type="entry name" value="P-loop containing nucleoside triphosphate hydrolases"/>
    <property type="match status" value="1"/>
</dbReference>
<name>A0A5J4RBR6_9ZZZZ</name>
<dbReference type="InterPro" id="IPR000330">
    <property type="entry name" value="SNF2_N"/>
</dbReference>
<dbReference type="Pfam" id="PF00176">
    <property type="entry name" value="SNF2-rel_dom"/>
    <property type="match status" value="1"/>
</dbReference>
<evidence type="ECO:0000313" key="3">
    <source>
        <dbReference type="EMBL" id="KAA6330955.1"/>
    </source>
</evidence>
<feature type="non-terminal residue" evidence="3">
    <location>
        <position position="395"/>
    </location>
</feature>
<dbReference type="PANTHER" id="PTHR45766:SF6">
    <property type="entry name" value="SWI_SNF-RELATED MATRIX-ASSOCIATED ACTIN-DEPENDENT REGULATOR OF CHROMATIN SUBFAMILY A-LIKE PROTEIN 1"/>
    <property type="match status" value="1"/>
</dbReference>
<dbReference type="SMART" id="SM00487">
    <property type="entry name" value="DEXDc"/>
    <property type="match status" value="1"/>
</dbReference>
<dbReference type="InterPro" id="IPR027417">
    <property type="entry name" value="P-loop_NTPase"/>
</dbReference>
<dbReference type="GO" id="GO:0016787">
    <property type="term" value="F:hydrolase activity"/>
    <property type="evidence" value="ECO:0007669"/>
    <property type="project" value="UniProtKB-KW"/>
</dbReference>
<protein>
    <recommendedName>
        <fullName evidence="2">Helicase ATP-binding domain-containing protein</fullName>
    </recommendedName>
</protein>
<comment type="caution">
    <text evidence="3">The sequence shown here is derived from an EMBL/GenBank/DDBJ whole genome shotgun (WGS) entry which is preliminary data.</text>
</comment>
<proteinExistence type="predicted"/>
<dbReference type="InterPro" id="IPR038718">
    <property type="entry name" value="SNF2-like_sf"/>
</dbReference>
<dbReference type="InterPro" id="IPR014001">
    <property type="entry name" value="Helicase_ATP-bd"/>
</dbReference>
<evidence type="ECO:0000256" key="1">
    <source>
        <dbReference type="ARBA" id="ARBA00022801"/>
    </source>
</evidence>
<accession>A0A5J4RBR6</accession>
<feature type="domain" description="Helicase ATP-binding" evidence="2">
    <location>
        <begin position="112"/>
        <end position="286"/>
    </location>
</feature>
<dbReference type="PROSITE" id="PS51192">
    <property type="entry name" value="HELICASE_ATP_BIND_1"/>
    <property type="match status" value="1"/>
</dbReference>
<keyword evidence="1" id="KW-0378">Hydrolase</keyword>
<dbReference type="AlphaFoldDB" id="A0A5J4RBR6"/>
<dbReference type="GO" id="GO:0006281">
    <property type="term" value="P:DNA repair"/>
    <property type="evidence" value="ECO:0007669"/>
    <property type="project" value="TreeGrafter"/>
</dbReference>
<sequence>MIINVQPNGNYRLQFKYRHSFVEKLKETIDKEGRRFNPMNKSWEVYSSHATQLARFVKSVEAYEKISWENAGAAPKRRQEEAEIIYEVPPLPELQMPHGLKIEPYPYQLQGIAAGLKMKRFLNTDRPGLGKTIQSIATVNLADACPCLVICPATLKINWEREWNRFTDKKATVLSDSIRDTWSFFWQTGLYQIFIVNYESLKKYFVSRIKKAERWTLRDVEFRQEINLFKSVIIDESHRVKSAAVQQSKFCKGIAAGKEYVLELTGTPVVNKPKDLIAQLSILNRLEDLGGYKSFVERYCSGPREASNLNELGYKLRSNCLFGREKEDVLRDLPEKVRQVLTCEIDNRKEYNDAEKDLISYLKKYKEADDEKIANAIRGEVMVRISVLRNISARG</sequence>
<dbReference type="GO" id="GO:0031297">
    <property type="term" value="P:replication fork processing"/>
    <property type="evidence" value="ECO:0007669"/>
    <property type="project" value="TreeGrafter"/>
</dbReference>
<dbReference type="GO" id="GO:0005524">
    <property type="term" value="F:ATP binding"/>
    <property type="evidence" value="ECO:0007669"/>
    <property type="project" value="InterPro"/>
</dbReference>
<reference evidence="3" key="1">
    <citation type="submission" date="2019-03" db="EMBL/GenBank/DDBJ databases">
        <title>Single cell metagenomics reveals metabolic interactions within the superorganism composed of flagellate Streblomastix strix and complex community of Bacteroidetes bacteria on its surface.</title>
        <authorList>
            <person name="Treitli S.C."/>
            <person name="Kolisko M."/>
            <person name="Husnik F."/>
            <person name="Keeling P."/>
            <person name="Hampl V."/>
        </authorList>
    </citation>
    <scope>NUCLEOTIDE SEQUENCE</scope>
    <source>
        <strain evidence="3">STM</strain>
    </source>
</reference>